<evidence type="ECO:0000313" key="4">
    <source>
        <dbReference type="Proteomes" id="UP000010866"/>
    </source>
</evidence>
<keyword evidence="4" id="KW-1185">Reference proteome</keyword>
<accession>L0KWT5</accession>
<gene>
    <name evidence="3" type="ordered locus">Metho_0918</name>
</gene>
<dbReference type="InterPro" id="IPR002821">
    <property type="entry name" value="Hydantoinase_A"/>
</dbReference>
<evidence type="ECO:0000259" key="1">
    <source>
        <dbReference type="Pfam" id="PF01968"/>
    </source>
</evidence>
<dbReference type="PANTHER" id="PTHR11365">
    <property type="entry name" value="5-OXOPROLINASE RELATED"/>
    <property type="match status" value="1"/>
</dbReference>
<name>L0KWT5_METHD</name>
<feature type="domain" description="Hydantoinase A/oxoprolinase" evidence="1">
    <location>
        <begin position="179"/>
        <end position="320"/>
    </location>
</feature>
<organism evidence="3 4">
    <name type="scientific">Methanomethylovorans hollandica (strain DSM 15978 / NBRC 107637 / DMS1)</name>
    <dbReference type="NCBI Taxonomy" id="867904"/>
    <lineage>
        <taxon>Archaea</taxon>
        <taxon>Methanobacteriati</taxon>
        <taxon>Methanobacteriota</taxon>
        <taxon>Stenosarchaea group</taxon>
        <taxon>Methanomicrobia</taxon>
        <taxon>Methanosarcinales</taxon>
        <taxon>Methanosarcinaceae</taxon>
        <taxon>Methanomethylovorans</taxon>
    </lineage>
</organism>
<dbReference type="SUPFAM" id="SSF53067">
    <property type="entry name" value="Actin-like ATPase domain"/>
    <property type="match status" value="1"/>
</dbReference>
<dbReference type="EMBL" id="CP003362">
    <property type="protein sequence ID" value="AGB49160.1"/>
    <property type="molecule type" value="Genomic_DNA"/>
</dbReference>
<dbReference type="GO" id="GO:0006749">
    <property type="term" value="P:glutathione metabolic process"/>
    <property type="evidence" value="ECO:0007669"/>
    <property type="project" value="TreeGrafter"/>
</dbReference>
<sequence length="656" mass="71580">MHYGLGIDAGGTYTDAVIVRGSDGAVIDAKKSFTTYPDIQQGITNVLDSLDQQYLKDVNLVSVSTTLSTNALLENTGRPVGLILVGEQATDQVYPAESIIFVSGGHDTNGEEEYPLDIEAVREYVEASRSWVSAYAVSAYFGTRNPEHELAVKSMIHSITDLPVVCGHELSQELGVYERAVTAALNAQLIPVTCQFVNGVALDIKKRGIDGRLLMLKCDGSVYNIEDALERPIETIFSGPAASILGASYLAKVDTCAVIDVGGTSTDVSSIKGGIPQISSEGCMVGGWKTRVKAMTMETSALGGDSHVWVKDKNVHIGPRRVIPLCVAAELFPGFLHLLKHSKMVLRKDTGENYQQTKFVIRTEYEATGLQVKEKEILSSIGDEPVSIVELTDMADAREMMLVDKAIDSLINKRLVQSIGFTPTDVLHVLGEYGQWNKEASETGATYLSKYANMGKYEFCRHVKDLFAFNMAHDLMSFLIPTIPQNAIDEVLSGNYPARFKTDIPVVLLGGPVSAYVDELKSLIDADVQVPQFASVGNAVGALVGKSVKRVEIMIKPASLMNPDSDFLVFSSEGRERFERYSDAVDYATKMGHSQVLNYEKRCGIIKEDTIINVSKHTTSPDNWPHPPIETRITVVGVGDPMMAIRGTYNNKAVFL</sequence>
<dbReference type="PANTHER" id="PTHR11365:SF2">
    <property type="entry name" value="5-OXOPROLINASE"/>
    <property type="match status" value="1"/>
</dbReference>
<dbReference type="InterPro" id="IPR043129">
    <property type="entry name" value="ATPase_NBD"/>
</dbReference>
<dbReference type="InterPro" id="IPR008040">
    <property type="entry name" value="Hydant_A_N"/>
</dbReference>
<dbReference type="STRING" id="867904.Metho_0918"/>
<dbReference type="OrthoDB" id="8261at2157"/>
<dbReference type="GO" id="GO:0005829">
    <property type="term" value="C:cytosol"/>
    <property type="evidence" value="ECO:0007669"/>
    <property type="project" value="TreeGrafter"/>
</dbReference>
<dbReference type="GO" id="GO:0017168">
    <property type="term" value="F:5-oxoprolinase (ATP-hydrolyzing) activity"/>
    <property type="evidence" value="ECO:0007669"/>
    <property type="project" value="TreeGrafter"/>
</dbReference>
<evidence type="ECO:0000313" key="3">
    <source>
        <dbReference type="EMBL" id="AGB49160.1"/>
    </source>
</evidence>
<dbReference type="InterPro" id="IPR045079">
    <property type="entry name" value="Oxoprolinase-like"/>
</dbReference>
<dbReference type="Pfam" id="PF05378">
    <property type="entry name" value="Hydant_A_N"/>
    <property type="match status" value="1"/>
</dbReference>
<reference evidence="4" key="1">
    <citation type="submission" date="2012-02" db="EMBL/GenBank/DDBJ databases">
        <title>Complete sequence of chromosome of Methanomethylovorans hollandica DSM 15978.</title>
        <authorList>
            <person name="Lucas S."/>
            <person name="Copeland A."/>
            <person name="Lapidus A."/>
            <person name="Glavina del Rio T."/>
            <person name="Dalin E."/>
            <person name="Tice H."/>
            <person name="Bruce D."/>
            <person name="Goodwin L."/>
            <person name="Pitluck S."/>
            <person name="Peters L."/>
            <person name="Mikhailova N."/>
            <person name="Held B."/>
            <person name="Kyrpides N."/>
            <person name="Mavromatis K."/>
            <person name="Ivanova N."/>
            <person name="Brettin T."/>
            <person name="Detter J.C."/>
            <person name="Han C."/>
            <person name="Larimer F."/>
            <person name="Land M."/>
            <person name="Hauser L."/>
            <person name="Markowitz V."/>
            <person name="Cheng J.-F."/>
            <person name="Hugenholtz P."/>
            <person name="Woyke T."/>
            <person name="Wu D."/>
            <person name="Spring S."/>
            <person name="Schroeder M."/>
            <person name="Brambilla E."/>
            <person name="Klenk H.-P."/>
            <person name="Eisen J.A."/>
        </authorList>
    </citation>
    <scope>NUCLEOTIDE SEQUENCE [LARGE SCALE GENOMIC DNA]</scope>
    <source>
        <strain evidence="4">DSM 15978 / NBRC 107637 / DMS1</strain>
    </source>
</reference>
<evidence type="ECO:0000259" key="2">
    <source>
        <dbReference type="Pfam" id="PF05378"/>
    </source>
</evidence>
<dbReference type="HOGENOM" id="CLU_014140_1_0_2"/>
<dbReference type="GeneID" id="14408292"/>
<proteinExistence type="predicted"/>
<dbReference type="Proteomes" id="UP000010866">
    <property type="component" value="Chromosome"/>
</dbReference>
<dbReference type="AlphaFoldDB" id="L0KWT5"/>
<protein>
    <submittedName>
        <fullName evidence="3">N-methylhydantoinase A/acetone carboxylase, beta subunit</fullName>
    </submittedName>
</protein>
<feature type="domain" description="Hydantoinase/oxoprolinase N-terminal" evidence="2">
    <location>
        <begin position="5"/>
        <end position="158"/>
    </location>
</feature>
<dbReference type="KEGG" id="mhz:Metho_0918"/>
<dbReference type="RefSeq" id="WP_015324327.1">
    <property type="nucleotide sequence ID" value="NC_019977.1"/>
</dbReference>
<dbReference type="Pfam" id="PF01968">
    <property type="entry name" value="Hydantoinase_A"/>
    <property type="match status" value="1"/>
</dbReference>